<keyword evidence="4 6" id="KW-1133">Transmembrane helix</keyword>
<dbReference type="RefSeq" id="WP_209942227.1">
    <property type="nucleotide sequence ID" value="NZ_JAGGJU010000002.1"/>
</dbReference>
<feature type="transmembrane region" description="Helical" evidence="6">
    <location>
        <begin position="38"/>
        <end position="58"/>
    </location>
</feature>
<feature type="transmembrane region" description="Helical" evidence="6">
    <location>
        <begin position="245"/>
        <end position="263"/>
    </location>
</feature>
<comment type="caution">
    <text evidence="7">The sequence shown here is derived from an EMBL/GenBank/DDBJ whole genome shotgun (WGS) entry which is preliminary data.</text>
</comment>
<name>A0ABS4DU61_9HYPH</name>
<evidence type="ECO:0000256" key="3">
    <source>
        <dbReference type="ARBA" id="ARBA00022692"/>
    </source>
</evidence>
<dbReference type="PANTHER" id="PTHR31632">
    <property type="entry name" value="IRON TRANSPORTER FTH1"/>
    <property type="match status" value="1"/>
</dbReference>
<comment type="similarity">
    <text evidence="2">Belongs to the oxidase-dependent Fe transporter (OFeT) (TC 9.A.10.1) family.</text>
</comment>
<dbReference type="EMBL" id="JAGGJU010000002">
    <property type="protein sequence ID" value="MBP1849240.1"/>
    <property type="molecule type" value="Genomic_DNA"/>
</dbReference>
<dbReference type="NCBIfam" id="NF041756">
    <property type="entry name" value="EfeU"/>
    <property type="match status" value="1"/>
</dbReference>
<feature type="transmembrane region" description="Helical" evidence="6">
    <location>
        <begin position="183"/>
        <end position="203"/>
    </location>
</feature>
<dbReference type="Pfam" id="PF03239">
    <property type="entry name" value="FTR1"/>
    <property type="match status" value="1"/>
</dbReference>
<feature type="transmembrane region" description="Helical" evidence="6">
    <location>
        <begin position="148"/>
        <end position="171"/>
    </location>
</feature>
<evidence type="ECO:0000256" key="2">
    <source>
        <dbReference type="ARBA" id="ARBA00008333"/>
    </source>
</evidence>
<keyword evidence="5 6" id="KW-0472">Membrane</keyword>
<feature type="transmembrane region" description="Helical" evidence="6">
    <location>
        <begin position="6"/>
        <end position="26"/>
    </location>
</feature>
<accession>A0ABS4DU61</accession>
<dbReference type="InterPro" id="IPR004923">
    <property type="entry name" value="FTR1/Fip1/EfeU"/>
</dbReference>
<feature type="transmembrane region" description="Helical" evidence="6">
    <location>
        <begin position="70"/>
        <end position="89"/>
    </location>
</feature>
<protein>
    <submittedName>
        <fullName evidence="7">High-affinity iron transporter</fullName>
    </submittedName>
</protein>
<evidence type="ECO:0000256" key="4">
    <source>
        <dbReference type="ARBA" id="ARBA00022989"/>
    </source>
</evidence>
<evidence type="ECO:0000256" key="5">
    <source>
        <dbReference type="ARBA" id="ARBA00023136"/>
    </source>
</evidence>
<comment type="subcellular location">
    <subcellularLocation>
        <location evidence="1">Membrane</location>
        <topology evidence="1">Multi-pass membrane protein</topology>
    </subcellularLocation>
</comment>
<evidence type="ECO:0000313" key="8">
    <source>
        <dbReference type="Proteomes" id="UP000759443"/>
    </source>
</evidence>
<keyword evidence="8" id="KW-1185">Reference proteome</keyword>
<evidence type="ECO:0000256" key="1">
    <source>
        <dbReference type="ARBA" id="ARBA00004141"/>
    </source>
</evidence>
<feature type="transmembrane region" description="Helical" evidence="6">
    <location>
        <begin position="109"/>
        <end position="128"/>
    </location>
</feature>
<dbReference type="PANTHER" id="PTHR31632:SF2">
    <property type="entry name" value="PLASMA MEMBRANE IRON PERMEASE"/>
    <property type="match status" value="1"/>
</dbReference>
<keyword evidence="3 6" id="KW-0812">Transmembrane</keyword>
<evidence type="ECO:0000256" key="6">
    <source>
        <dbReference type="SAM" id="Phobius"/>
    </source>
</evidence>
<evidence type="ECO:0000313" key="7">
    <source>
        <dbReference type="EMBL" id="MBP1849240.1"/>
    </source>
</evidence>
<proteinExistence type="inferred from homology"/>
<organism evidence="7 8">
    <name type="scientific">Rhizobium halophytocola</name>
    <dbReference type="NCBI Taxonomy" id="735519"/>
    <lineage>
        <taxon>Bacteria</taxon>
        <taxon>Pseudomonadati</taxon>
        <taxon>Pseudomonadota</taxon>
        <taxon>Alphaproteobacteria</taxon>
        <taxon>Hyphomicrobiales</taxon>
        <taxon>Rhizobiaceae</taxon>
        <taxon>Rhizobium/Agrobacterium group</taxon>
        <taxon>Rhizobium</taxon>
    </lineage>
</organism>
<sequence>MLAPFLIMLREGIEAALITGIIASYLRHSGRSQWLPAVWIGVFLAIAVSLFVGAVLQLVSAEFPQKAQELFEAFVGLIAVVVLVSMVTWMRKAARTMKAGLQGSVDQALAQGSGASLALIGMVFFSVAREGVESVFFLLAVFQQSQGMAAPLGALLGMVVALIIGLAIYGFGVRINLRRFFQWTGLFILVVAAGLLSAAIGSLHEAGLWNGLQTPAYDLSHALPVSSLFGTLLSGVFNYQEAPTIGQSIAWGLFLAITFFLFLRPVRVSGEKPLTPAAGEPQNVRV</sequence>
<dbReference type="Proteomes" id="UP000759443">
    <property type="component" value="Unassembled WGS sequence"/>
</dbReference>
<reference evidence="7 8" key="1">
    <citation type="submission" date="2021-03" db="EMBL/GenBank/DDBJ databases">
        <title>Genomic Encyclopedia of Type Strains, Phase IV (KMG-IV): sequencing the most valuable type-strain genomes for metagenomic binning, comparative biology and taxonomic classification.</title>
        <authorList>
            <person name="Goeker M."/>
        </authorList>
    </citation>
    <scope>NUCLEOTIDE SEQUENCE [LARGE SCALE GENOMIC DNA]</scope>
    <source>
        <strain evidence="7 8">DSM 21600</strain>
    </source>
</reference>
<gene>
    <name evidence="7" type="ORF">J2Z17_000661</name>
</gene>